<keyword evidence="2" id="KW-1185">Reference proteome</keyword>
<evidence type="ECO:0000313" key="2">
    <source>
        <dbReference type="Proteomes" id="UP000253729"/>
    </source>
</evidence>
<reference evidence="1 2" key="1">
    <citation type="submission" date="2018-07" db="EMBL/GenBank/DDBJ databases">
        <title>The genomes of Aspergillus section Nigri reveals drivers in fungal speciation.</title>
        <authorList>
            <consortium name="DOE Joint Genome Institute"/>
            <person name="Vesth T.C."/>
            <person name="Nybo J."/>
            <person name="Theobald S."/>
            <person name="Brandl J."/>
            <person name="Frisvad J.C."/>
            <person name="Nielsen K.F."/>
            <person name="Lyhne E.K."/>
            <person name="Kogle M.E."/>
            <person name="Kuo A."/>
            <person name="Riley R."/>
            <person name="Clum A."/>
            <person name="Nolan M."/>
            <person name="Lipzen A."/>
            <person name="Salamov A."/>
            <person name="Henrissat B."/>
            <person name="Wiebenga A."/>
            <person name="De vries R.P."/>
            <person name="Grigoriev I.V."/>
            <person name="Mortensen U.H."/>
            <person name="Andersen M.R."/>
            <person name="Baker S.E."/>
        </authorList>
    </citation>
    <scope>NUCLEOTIDE SEQUENCE [LARGE SCALE GENOMIC DNA]</scope>
    <source>
        <strain evidence="1 2">CBS 139.54b</strain>
    </source>
</reference>
<dbReference type="Proteomes" id="UP000253729">
    <property type="component" value="Unassembled WGS sequence"/>
</dbReference>
<evidence type="ECO:0000313" key="1">
    <source>
        <dbReference type="EMBL" id="RDH26450.1"/>
    </source>
</evidence>
<dbReference type="RefSeq" id="XP_026619472.1">
    <property type="nucleotide sequence ID" value="XM_026773698.1"/>
</dbReference>
<proteinExistence type="predicted"/>
<dbReference type="EMBL" id="KZ852146">
    <property type="protein sequence ID" value="RDH26450.1"/>
    <property type="molecule type" value="Genomic_DNA"/>
</dbReference>
<dbReference type="GeneID" id="38142054"/>
<accession>A0A3F3PHL9</accession>
<sequence>MTTNAINQLDNALLCPGGIDMETDFGYGCLVTNRTSVTQPPPGTSWVFWTQGNSFAPSLANLSGVDVRLYRPSIGYIRKGCATLSVPCSRGSELPLAVQKSSYRSGQRCCWLLKQTTTALPLEHRASRSCHHFVSLAHLITCVQRPSP</sequence>
<protein>
    <submittedName>
        <fullName evidence="1">Uncharacterized protein</fullName>
    </submittedName>
</protein>
<dbReference type="AlphaFoldDB" id="A0A3F3PHL9"/>
<gene>
    <name evidence="1" type="ORF">BDQ94DRAFT_18072</name>
</gene>
<name>A0A3F3PHL9_9EURO</name>
<organism evidence="1 2">
    <name type="scientific">Aspergillus welwitschiae</name>
    <dbReference type="NCBI Taxonomy" id="1341132"/>
    <lineage>
        <taxon>Eukaryota</taxon>
        <taxon>Fungi</taxon>
        <taxon>Dikarya</taxon>
        <taxon>Ascomycota</taxon>
        <taxon>Pezizomycotina</taxon>
        <taxon>Eurotiomycetes</taxon>
        <taxon>Eurotiomycetidae</taxon>
        <taxon>Eurotiales</taxon>
        <taxon>Aspergillaceae</taxon>
        <taxon>Aspergillus</taxon>
        <taxon>Aspergillus subgen. Circumdati</taxon>
    </lineage>
</organism>